<evidence type="ECO:0000313" key="1">
    <source>
        <dbReference type="EMBL" id="DAD87799.1"/>
    </source>
</evidence>
<dbReference type="Pfam" id="PF25622">
    <property type="entry name" value="Phi29_MCP"/>
    <property type="match status" value="1"/>
</dbReference>
<accession>A0A8S5N093</accession>
<reference evidence="1" key="1">
    <citation type="journal article" date="2021" name="Proc. Natl. Acad. Sci. U.S.A.">
        <title>A Catalog of Tens of Thousands of Viruses from Human Metagenomes Reveals Hidden Associations with Chronic Diseases.</title>
        <authorList>
            <person name="Tisza M.J."/>
            <person name="Buck C.B."/>
        </authorList>
    </citation>
    <scope>NUCLEOTIDE SEQUENCE</scope>
    <source>
        <strain evidence="1">CtJYR5</strain>
    </source>
</reference>
<name>A0A8S5N093_9CAUD</name>
<organism evidence="1">
    <name type="scientific">Podoviridae sp. ctJYR5</name>
    <dbReference type="NCBI Taxonomy" id="2826551"/>
    <lineage>
        <taxon>Viruses</taxon>
        <taxon>Duplodnaviria</taxon>
        <taxon>Heunggongvirae</taxon>
        <taxon>Uroviricota</taxon>
        <taxon>Caudoviricetes</taxon>
    </lineage>
</organism>
<dbReference type="EMBL" id="BK015028">
    <property type="protein sequence ID" value="DAD87799.1"/>
    <property type="molecule type" value="Genomic_DNA"/>
</dbReference>
<sequence length="455" mass="50516">MPQLRDDTSNIDILNAIRSDARYDYQNMVPEATKANIQETIAGIMSDNITRNEFMSSLVNRIGSTIVRDISWKNPLAVFKQGMMNFGDTIEEVHLDFIKPTIYEEQRDYLERDVFGQAPPPSKSAFHTINRKEKFKITVNRDVLRRAFLSDNGLSEMISQIMAVAASSDQWSEFLSMTKLFKTFDDKYGFYRMQISDMNSFEPDKAKVDAALKALRVAANKMQYPTPAFNSAAVHSFARPDDLVLIATPEFKANVDVTSLSAAFNRSDAEAPSHIITVPGEALGMADTSAILTSKQFFVIKDILLENRSISNPEGLYDNFWLHHWSVMSASPFTPAIAFGTKPNTIVVTPKAETNAAITTLLVSRPDGTQSTIMPPGAVRQASIQWKTAPANKGYATDWYLKNAKSNGTKISNDGVLTIGPDEPEAFLTLGVYVDTKGEDGNKPLNKEISIQVKK</sequence>
<proteinExistence type="predicted"/>
<protein>
    <submittedName>
        <fullName evidence="1">Head protein</fullName>
    </submittedName>
</protein>